<dbReference type="EMBL" id="KN831983">
    <property type="protein sequence ID" value="KIO02120.1"/>
    <property type="molecule type" value="Genomic_DNA"/>
</dbReference>
<proteinExistence type="predicted"/>
<sequence length="96" mass="10602">MDQNVVRYLEASTILGAKSTSETSLHRSLESQGSRTYAVYACDCGEDVPRADEAPGSGKRVALNRWMMKLGWKYHSKLNSSRGITLMAPPKLLLCP</sequence>
<name>A0A0C3NMJ3_PISTI</name>
<organism evidence="1 2">
    <name type="scientific">Pisolithus tinctorius Marx 270</name>
    <dbReference type="NCBI Taxonomy" id="870435"/>
    <lineage>
        <taxon>Eukaryota</taxon>
        <taxon>Fungi</taxon>
        <taxon>Dikarya</taxon>
        <taxon>Basidiomycota</taxon>
        <taxon>Agaricomycotina</taxon>
        <taxon>Agaricomycetes</taxon>
        <taxon>Agaricomycetidae</taxon>
        <taxon>Boletales</taxon>
        <taxon>Sclerodermatineae</taxon>
        <taxon>Pisolithaceae</taxon>
        <taxon>Pisolithus</taxon>
    </lineage>
</organism>
<keyword evidence="2" id="KW-1185">Reference proteome</keyword>
<accession>A0A0C3NMJ3</accession>
<reference evidence="1 2" key="1">
    <citation type="submission" date="2014-04" db="EMBL/GenBank/DDBJ databases">
        <authorList>
            <consortium name="DOE Joint Genome Institute"/>
            <person name="Kuo A."/>
            <person name="Kohler A."/>
            <person name="Costa M.D."/>
            <person name="Nagy L.G."/>
            <person name="Floudas D."/>
            <person name="Copeland A."/>
            <person name="Barry K.W."/>
            <person name="Cichocki N."/>
            <person name="Veneault-Fourrey C."/>
            <person name="LaButti K."/>
            <person name="Lindquist E.A."/>
            <person name="Lipzen A."/>
            <person name="Lundell T."/>
            <person name="Morin E."/>
            <person name="Murat C."/>
            <person name="Sun H."/>
            <person name="Tunlid A."/>
            <person name="Henrissat B."/>
            <person name="Grigoriev I.V."/>
            <person name="Hibbett D.S."/>
            <person name="Martin F."/>
            <person name="Nordberg H.P."/>
            <person name="Cantor M.N."/>
            <person name="Hua S.X."/>
        </authorList>
    </citation>
    <scope>NUCLEOTIDE SEQUENCE [LARGE SCALE GENOMIC DNA]</scope>
    <source>
        <strain evidence="1 2">Marx 270</strain>
    </source>
</reference>
<dbReference type="AlphaFoldDB" id="A0A0C3NMJ3"/>
<evidence type="ECO:0000313" key="2">
    <source>
        <dbReference type="Proteomes" id="UP000054217"/>
    </source>
</evidence>
<protein>
    <submittedName>
        <fullName evidence="1">Uncharacterized protein</fullName>
    </submittedName>
</protein>
<reference evidence="2" key="2">
    <citation type="submission" date="2015-01" db="EMBL/GenBank/DDBJ databases">
        <title>Evolutionary Origins and Diversification of the Mycorrhizal Mutualists.</title>
        <authorList>
            <consortium name="DOE Joint Genome Institute"/>
            <consortium name="Mycorrhizal Genomics Consortium"/>
            <person name="Kohler A."/>
            <person name="Kuo A."/>
            <person name="Nagy L.G."/>
            <person name="Floudas D."/>
            <person name="Copeland A."/>
            <person name="Barry K.W."/>
            <person name="Cichocki N."/>
            <person name="Veneault-Fourrey C."/>
            <person name="LaButti K."/>
            <person name="Lindquist E.A."/>
            <person name="Lipzen A."/>
            <person name="Lundell T."/>
            <person name="Morin E."/>
            <person name="Murat C."/>
            <person name="Riley R."/>
            <person name="Ohm R."/>
            <person name="Sun H."/>
            <person name="Tunlid A."/>
            <person name="Henrissat B."/>
            <person name="Grigoriev I.V."/>
            <person name="Hibbett D.S."/>
            <person name="Martin F."/>
        </authorList>
    </citation>
    <scope>NUCLEOTIDE SEQUENCE [LARGE SCALE GENOMIC DNA]</scope>
    <source>
        <strain evidence="2">Marx 270</strain>
    </source>
</reference>
<dbReference type="Proteomes" id="UP000054217">
    <property type="component" value="Unassembled WGS sequence"/>
</dbReference>
<dbReference type="InParanoid" id="A0A0C3NMJ3"/>
<dbReference type="HOGENOM" id="CLU_2360590_0_0_1"/>
<gene>
    <name evidence="1" type="ORF">M404DRAFT_1002543</name>
</gene>
<evidence type="ECO:0000313" key="1">
    <source>
        <dbReference type="EMBL" id="KIO02120.1"/>
    </source>
</evidence>